<gene>
    <name evidence="1" type="ORF">H9804_03585</name>
</gene>
<reference evidence="1" key="2">
    <citation type="submission" date="2021-04" db="EMBL/GenBank/DDBJ databases">
        <authorList>
            <person name="Gilroy R."/>
        </authorList>
    </citation>
    <scope>NUCLEOTIDE SEQUENCE</scope>
    <source>
        <strain evidence="1">ChiW4-1371</strain>
    </source>
</reference>
<reference evidence="1" key="1">
    <citation type="journal article" date="2021" name="PeerJ">
        <title>Extensive microbial diversity within the chicken gut microbiome revealed by metagenomics and culture.</title>
        <authorList>
            <person name="Gilroy R."/>
            <person name="Ravi A."/>
            <person name="Getino M."/>
            <person name="Pursley I."/>
            <person name="Horton D.L."/>
            <person name="Alikhan N.F."/>
            <person name="Baker D."/>
            <person name="Gharbi K."/>
            <person name="Hall N."/>
            <person name="Watson M."/>
            <person name="Adriaenssens E.M."/>
            <person name="Foster-Nyarko E."/>
            <person name="Jarju S."/>
            <person name="Secka A."/>
            <person name="Antonio M."/>
            <person name="Oren A."/>
            <person name="Chaudhuri R.R."/>
            <person name="La Ragione R."/>
            <person name="Hildebrand F."/>
            <person name="Pallen M.J."/>
        </authorList>
    </citation>
    <scope>NUCLEOTIDE SEQUENCE</scope>
    <source>
        <strain evidence="1">ChiW4-1371</strain>
    </source>
</reference>
<dbReference type="EMBL" id="DXAQ01000053">
    <property type="protein sequence ID" value="HIZ89004.1"/>
    <property type="molecule type" value="Genomic_DNA"/>
</dbReference>
<comment type="caution">
    <text evidence="1">The sequence shown here is derived from an EMBL/GenBank/DDBJ whole genome shotgun (WGS) entry which is preliminary data.</text>
</comment>
<evidence type="ECO:0000313" key="1">
    <source>
        <dbReference type="EMBL" id="HIZ89004.1"/>
    </source>
</evidence>
<dbReference type="Proteomes" id="UP000824176">
    <property type="component" value="Unassembled WGS sequence"/>
</dbReference>
<proteinExistence type="predicted"/>
<protein>
    <submittedName>
        <fullName evidence="1">Uncharacterized protein</fullName>
    </submittedName>
</protein>
<evidence type="ECO:0000313" key="2">
    <source>
        <dbReference type="Proteomes" id="UP000824176"/>
    </source>
</evidence>
<organism evidence="1 2">
    <name type="scientific">Candidatus Mucispirillum faecigallinarum</name>
    <dbReference type="NCBI Taxonomy" id="2838699"/>
    <lineage>
        <taxon>Bacteria</taxon>
        <taxon>Pseudomonadati</taxon>
        <taxon>Deferribacterota</taxon>
        <taxon>Deferribacteres</taxon>
        <taxon>Deferribacterales</taxon>
        <taxon>Mucispirillaceae</taxon>
        <taxon>Mucispirillum</taxon>
    </lineage>
</organism>
<dbReference type="AlphaFoldDB" id="A0A9D2GTS3"/>
<name>A0A9D2GTS3_9BACT</name>
<sequence>MAMIADEVLKAMKCKELETKYGNVRKGLRMSLVAFLKDNPNYEKLIEGFVGIDPTDKKSEAKRNFLDELGEISKLMDDAFNKLGDAEDGALAHKLTTVSAIYMERIGQTCLEAKTNYFPMHKEKFAMYISEEQEAKAIVPRTTLKTIKNYLDKWFFLMQQYSVNAKAKIIYTKLNDFRDKLHHFEYVMGKSINKLQREYIKEIIPFMKDTKLALLRMRKFFEAIEASAFGKMIKALTDVAMENGTRVYVKYNAVLTIVTGNVRKGSVIPVQTIVDKYDNVMFPIRQTVAELDTKLGGSRVKDPAKAFWDIASQITSFRDGMHSVIDEFSKGISPSDEDFKFFTHTAQAVLIPYMNQTKGEVNDTFINGVKTLDTFFWKIMTKAIENSQENGEKMDEIVGLAVRVTQKELDNFLADNKELAADSLAEDIENASPEETAK</sequence>
<accession>A0A9D2GTS3</accession>